<keyword evidence="4 6" id="KW-1133">Transmembrane helix</keyword>
<comment type="caution">
    <text evidence="8">The sequence shown here is derived from an EMBL/GenBank/DDBJ whole genome shotgun (WGS) entry which is preliminary data.</text>
</comment>
<evidence type="ECO:0000313" key="8">
    <source>
        <dbReference type="EMBL" id="MCM2535773.1"/>
    </source>
</evidence>
<protein>
    <recommendedName>
        <fullName evidence="7">Signal transduction histidine kinase 5TM receptor LytS transmembrane region domain-containing protein</fullName>
    </recommendedName>
</protein>
<feature type="transmembrane region" description="Helical" evidence="6">
    <location>
        <begin position="36"/>
        <end position="56"/>
    </location>
</feature>
<evidence type="ECO:0000256" key="4">
    <source>
        <dbReference type="ARBA" id="ARBA00022989"/>
    </source>
</evidence>
<feature type="domain" description="Signal transduction histidine kinase 5TM receptor LytS transmembrane region" evidence="7">
    <location>
        <begin position="21"/>
        <end position="134"/>
    </location>
</feature>
<evidence type="ECO:0000256" key="6">
    <source>
        <dbReference type="SAM" id="Phobius"/>
    </source>
</evidence>
<keyword evidence="5 6" id="KW-0472">Membrane</keyword>
<feature type="transmembrane region" description="Helical" evidence="6">
    <location>
        <begin position="99"/>
        <end position="120"/>
    </location>
</feature>
<comment type="subcellular location">
    <subcellularLocation>
        <location evidence="1">Cell membrane</location>
        <topology evidence="1">Multi-pass membrane protein</topology>
    </subcellularLocation>
</comment>
<accession>A0ABT0WHH4</accession>
<dbReference type="EMBL" id="JAMQCR010000003">
    <property type="protein sequence ID" value="MCM2535773.1"/>
    <property type="molecule type" value="Genomic_DNA"/>
</dbReference>
<feature type="transmembrane region" description="Helical" evidence="6">
    <location>
        <begin position="68"/>
        <end position="93"/>
    </location>
</feature>
<feature type="transmembrane region" description="Helical" evidence="6">
    <location>
        <begin position="5"/>
        <end position="24"/>
    </location>
</feature>
<organism evidence="8 9">
    <name type="scientific">Neobacillus pocheonensis</name>
    <dbReference type="NCBI Taxonomy" id="363869"/>
    <lineage>
        <taxon>Bacteria</taxon>
        <taxon>Bacillati</taxon>
        <taxon>Bacillota</taxon>
        <taxon>Bacilli</taxon>
        <taxon>Bacillales</taxon>
        <taxon>Bacillaceae</taxon>
        <taxon>Neobacillus</taxon>
    </lineage>
</organism>
<keyword evidence="3 6" id="KW-0812">Transmembrane</keyword>
<reference evidence="8 9" key="1">
    <citation type="submission" date="2022-06" db="EMBL/GenBank/DDBJ databases">
        <authorList>
            <person name="Jeon C.O."/>
        </authorList>
    </citation>
    <scope>NUCLEOTIDE SEQUENCE [LARGE SCALE GENOMIC DNA]</scope>
    <source>
        <strain evidence="8 9">KCTC 13943</strain>
    </source>
</reference>
<keyword evidence="2" id="KW-1003">Cell membrane</keyword>
<evidence type="ECO:0000313" key="9">
    <source>
        <dbReference type="Proteomes" id="UP001523262"/>
    </source>
</evidence>
<gene>
    <name evidence="8" type="ORF">NDK43_30230</name>
</gene>
<evidence type="ECO:0000256" key="2">
    <source>
        <dbReference type="ARBA" id="ARBA00022475"/>
    </source>
</evidence>
<dbReference type="InterPro" id="IPR011620">
    <property type="entry name" value="Sig_transdc_His_kinase_LytS_TM"/>
</dbReference>
<evidence type="ECO:0000259" key="7">
    <source>
        <dbReference type="Pfam" id="PF07694"/>
    </source>
</evidence>
<proteinExistence type="predicted"/>
<dbReference type="Pfam" id="PF07694">
    <property type="entry name" value="5TM-5TMR_LYT"/>
    <property type="match status" value="1"/>
</dbReference>
<evidence type="ECO:0000256" key="3">
    <source>
        <dbReference type="ARBA" id="ARBA00022692"/>
    </source>
</evidence>
<evidence type="ECO:0000256" key="1">
    <source>
        <dbReference type="ARBA" id="ARBA00004651"/>
    </source>
</evidence>
<sequence length="139" mass="15559">MFVQFGENVALIMLFLFLTIYFFNKPLNQLSLKQKILIGLLQGIFGIIVIFIGVKIENKAVLDFRQLAVILAAFYGGFPAAFITGIILGIYRLLFVNGINYVAIIGAASIVSLGICLGVISNRTHHYLLKWTLLLVFRY</sequence>
<evidence type="ECO:0000256" key="5">
    <source>
        <dbReference type="ARBA" id="ARBA00023136"/>
    </source>
</evidence>
<dbReference type="Proteomes" id="UP001523262">
    <property type="component" value="Unassembled WGS sequence"/>
</dbReference>
<keyword evidence="9" id="KW-1185">Reference proteome</keyword>
<name>A0ABT0WHH4_9BACI</name>